<proteinExistence type="inferred from homology"/>
<dbReference type="Pfam" id="PF13870">
    <property type="entry name" value="CCDC113_CCDC96_CC"/>
    <property type="match status" value="1"/>
</dbReference>
<feature type="compositionally biased region" description="Basic residues" evidence="8">
    <location>
        <begin position="50"/>
        <end position="64"/>
    </location>
</feature>
<evidence type="ECO:0000256" key="2">
    <source>
        <dbReference type="ARBA" id="ARBA00022794"/>
    </source>
</evidence>
<organism evidence="10">
    <name type="scientific">Lotharella globosa</name>
    <dbReference type="NCBI Taxonomy" id="91324"/>
    <lineage>
        <taxon>Eukaryota</taxon>
        <taxon>Sar</taxon>
        <taxon>Rhizaria</taxon>
        <taxon>Cercozoa</taxon>
        <taxon>Chlorarachniophyceae</taxon>
        <taxon>Lotharella</taxon>
    </lineage>
</organism>
<accession>A0A7S4DIB0</accession>
<dbReference type="InterPro" id="IPR051885">
    <property type="entry name" value="CC_CF"/>
</dbReference>
<reference evidence="10" key="1">
    <citation type="submission" date="2021-01" db="EMBL/GenBank/DDBJ databases">
        <authorList>
            <person name="Corre E."/>
            <person name="Pelletier E."/>
            <person name="Niang G."/>
            <person name="Scheremetjew M."/>
            <person name="Finn R."/>
            <person name="Kale V."/>
            <person name="Holt S."/>
            <person name="Cochrane G."/>
            <person name="Meng A."/>
            <person name="Brown T."/>
            <person name="Cohen L."/>
        </authorList>
    </citation>
    <scope>NUCLEOTIDE SEQUENCE</scope>
    <source>
        <strain evidence="10">CCCM811</strain>
    </source>
</reference>
<evidence type="ECO:0000313" key="10">
    <source>
        <dbReference type="EMBL" id="CAE0651046.1"/>
    </source>
</evidence>
<sequence>MSVTKDDFARYVWENEMLLRENAMLEAYLAREKEISAREGPTEPPPSTSHKSKRPGSRAQRRRAGSTTLTLEKKIFIAEKEIKAQNVHLAEIEEEYQSESINYKAMTGETEVRITEIKREAYEFKRSVLSKGFIWSKGGPATRKVPADAVIKYYDSKIKSKDMLVTKLQARNKVIAAQVAKMESQLNNKNHSEETLSPIDFRQLMIENESFSQTIDAKNKDLLKIKVSTTKMGQMLTDKRQLLVGLQDEAVSLRKRIAYQEAREKKLRDELSDTKKHVSRLKKHCEKLRLAQTISDMPSIEDYVAQKSDEHELQKKIKQWETKVQLAQTEMRRARRVAGGGSTTKLIKKTA</sequence>
<name>A0A7S4DIB0_9EUKA</name>
<evidence type="ECO:0000256" key="7">
    <source>
        <dbReference type="SAM" id="Coils"/>
    </source>
</evidence>
<evidence type="ECO:0000259" key="9">
    <source>
        <dbReference type="Pfam" id="PF13870"/>
    </source>
</evidence>
<evidence type="ECO:0000256" key="8">
    <source>
        <dbReference type="SAM" id="MobiDB-lite"/>
    </source>
</evidence>
<evidence type="ECO:0000256" key="1">
    <source>
        <dbReference type="ARBA" id="ARBA00004138"/>
    </source>
</evidence>
<dbReference type="PANTHER" id="PTHR15654:SF2">
    <property type="entry name" value="COILED-COIL DOMAIN-CONTAINING PROTEIN 113"/>
    <property type="match status" value="1"/>
</dbReference>
<evidence type="ECO:0000256" key="6">
    <source>
        <dbReference type="ARBA" id="ARBA00044798"/>
    </source>
</evidence>
<feature type="coiled-coil region" evidence="7">
    <location>
        <begin position="310"/>
        <end position="337"/>
    </location>
</feature>
<dbReference type="InterPro" id="IPR025254">
    <property type="entry name" value="CCDC113/CCDC96_CC"/>
</dbReference>
<protein>
    <recommendedName>
        <fullName evidence="6">Cilia- and flagella-associated protein 263</fullName>
    </recommendedName>
</protein>
<gene>
    <name evidence="10" type="ORF">LGLO00237_LOCUS4677</name>
</gene>
<dbReference type="GO" id="GO:0060271">
    <property type="term" value="P:cilium assembly"/>
    <property type="evidence" value="ECO:0007669"/>
    <property type="project" value="TreeGrafter"/>
</dbReference>
<keyword evidence="4" id="KW-0966">Cell projection</keyword>
<evidence type="ECO:0000256" key="3">
    <source>
        <dbReference type="ARBA" id="ARBA00023054"/>
    </source>
</evidence>
<dbReference type="GO" id="GO:0005930">
    <property type="term" value="C:axoneme"/>
    <property type="evidence" value="ECO:0007669"/>
    <property type="project" value="TreeGrafter"/>
</dbReference>
<comment type="subcellular location">
    <subcellularLocation>
        <location evidence="1">Cell projection</location>
        <location evidence="1">Cilium</location>
    </subcellularLocation>
</comment>
<feature type="region of interest" description="Disordered" evidence="8">
    <location>
        <begin position="35"/>
        <end position="67"/>
    </location>
</feature>
<evidence type="ECO:0000256" key="4">
    <source>
        <dbReference type="ARBA" id="ARBA00023273"/>
    </source>
</evidence>
<feature type="domain" description="CCDC113/CCDC96 coiled-coil" evidence="9">
    <location>
        <begin position="159"/>
        <end position="331"/>
    </location>
</feature>
<keyword evidence="2" id="KW-0970">Cilium biogenesis/degradation</keyword>
<keyword evidence="3 7" id="KW-0175">Coiled coil</keyword>
<dbReference type="AlphaFoldDB" id="A0A7S4DIB0"/>
<dbReference type="GO" id="GO:0036064">
    <property type="term" value="C:ciliary basal body"/>
    <property type="evidence" value="ECO:0007669"/>
    <property type="project" value="TreeGrafter"/>
</dbReference>
<dbReference type="PANTHER" id="PTHR15654">
    <property type="entry name" value="COILED-COIL DOMAIN-CONTAINING PROTEIN 113-RELATED"/>
    <property type="match status" value="1"/>
</dbReference>
<dbReference type="EMBL" id="HBIV01006407">
    <property type="protein sequence ID" value="CAE0651046.1"/>
    <property type="molecule type" value="Transcribed_RNA"/>
</dbReference>
<comment type="similarity">
    <text evidence="5">Belongs to the CFAP263 family.</text>
</comment>
<evidence type="ECO:0000256" key="5">
    <source>
        <dbReference type="ARBA" id="ARBA00044506"/>
    </source>
</evidence>